<dbReference type="AlphaFoldDB" id="A0A1M6FM26"/>
<sequence length="194" mass="22668">MKEKDYIEELISKNLKELNDNEPPEGHFERFEKKLAKQHKKRTFSLNVVWKVAAAVIFVFLAVNQGIIWFSPDKEQPIQSTGREQVSLASVSDEYEEVEFYYANAINSGLSQWERMAAEGLITEEEQQMMDTELAEFENVYNKLQNDLAANPNDERVINAMLEYYQTKLSLINMIVDKLEEVKQKNNRNHETEI</sequence>
<protein>
    <recommendedName>
        <fullName evidence="4">Anti-sigma factor</fullName>
    </recommendedName>
</protein>
<accession>A0A1M6FM26</accession>
<name>A0A1M6FM26_9BACT</name>
<feature type="transmembrane region" description="Helical" evidence="1">
    <location>
        <begin position="48"/>
        <end position="70"/>
    </location>
</feature>
<evidence type="ECO:0000313" key="2">
    <source>
        <dbReference type="EMBL" id="SHI98716.1"/>
    </source>
</evidence>
<evidence type="ECO:0008006" key="4">
    <source>
        <dbReference type="Google" id="ProtNLM"/>
    </source>
</evidence>
<dbReference type="STRING" id="1168035.SAMN05444280_1099"/>
<keyword evidence="1" id="KW-0472">Membrane</keyword>
<keyword evidence="3" id="KW-1185">Reference proteome</keyword>
<organism evidence="2 3">
    <name type="scientific">Tangfeifania diversioriginum</name>
    <dbReference type="NCBI Taxonomy" id="1168035"/>
    <lineage>
        <taxon>Bacteria</taxon>
        <taxon>Pseudomonadati</taxon>
        <taxon>Bacteroidota</taxon>
        <taxon>Bacteroidia</taxon>
        <taxon>Marinilabiliales</taxon>
        <taxon>Prolixibacteraceae</taxon>
        <taxon>Tangfeifania</taxon>
    </lineage>
</organism>
<dbReference type="EMBL" id="FQZE01000009">
    <property type="protein sequence ID" value="SHI98716.1"/>
    <property type="molecule type" value="Genomic_DNA"/>
</dbReference>
<proteinExistence type="predicted"/>
<evidence type="ECO:0000256" key="1">
    <source>
        <dbReference type="SAM" id="Phobius"/>
    </source>
</evidence>
<dbReference type="OrthoDB" id="1143801at2"/>
<dbReference type="Proteomes" id="UP000184050">
    <property type="component" value="Unassembled WGS sequence"/>
</dbReference>
<dbReference type="RefSeq" id="WP_073167959.1">
    <property type="nucleotide sequence ID" value="NZ_FQZE01000009.1"/>
</dbReference>
<gene>
    <name evidence="2" type="ORF">SAMN05444280_1099</name>
</gene>
<reference evidence="2 3" key="1">
    <citation type="submission" date="2016-11" db="EMBL/GenBank/DDBJ databases">
        <authorList>
            <person name="Jaros S."/>
            <person name="Januszkiewicz K."/>
            <person name="Wedrychowicz H."/>
        </authorList>
    </citation>
    <scope>NUCLEOTIDE SEQUENCE [LARGE SCALE GENOMIC DNA]</scope>
    <source>
        <strain evidence="2 3">DSM 27063</strain>
    </source>
</reference>
<keyword evidence="1" id="KW-1133">Transmembrane helix</keyword>
<keyword evidence="1" id="KW-0812">Transmembrane</keyword>
<evidence type="ECO:0000313" key="3">
    <source>
        <dbReference type="Proteomes" id="UP000184050"/>
    </source>
</evidence>